<sequence length="214" mass="24690">MSKQPSSFFIPDLITLVNFPFARNQHYERASAESAAWFREYNLFETKSKKVELIQSCTELLASHFYPEANYEKFRICCDFMNICFLIDMVFDDEDGEGARKLAGIYIGAMTSDEETENSTPFYRVIRDWRKRFVQGASPTCQRRLWKLADSFITSVSKESDLRASGANFSLDNYLILRREVSAVRIADCLFEYVNGVDVPDAVFDDPAFNAMYL</sequence>
<dbReference type="EMBL" id="KQ085906">
    <property type="protein sequence ID" value="KLO17350.1"/>
    <property type="molecule type" value="Genomic_DNA"/>
</dbReference>
<protein>
    <recommendedName>
        <fullName evidence="6">Terpene synthase</fullName>
        <ecNumber evidence="6">4.2.3.-</ecNumber>
    </recommendedName>
</protein>
<dbReference type="AlphaFoldDB" id="A0A0H2RZ09"/>
<comment type="cofactor">
    <cofactor evidence="1 6">
        <name>Mg(2+)</name>
        <dbReference type="ChEBI" id="CHEBI:18420"/>
    </cofactor>
</comment>
<keyword evidence="5 6" id="KW-0456">Lyase</keyword>
<evidence type="ECO:0000256" key="3">
    <source>
        <dbReference type="ARBA" id="ARBA00022723"/>
    </source>
</evidence>
<gene>
    <name evidence="7" type="ORF">SCHPADRAFT_887135</name>
</gene>
<organism evidence="7 8">
    <name type="scientific">Schizopora paradoxa</name>
    <dbReference type="NCBI Taxonomy" id="27342"/>
    <lineage>
        <taxon>Eukaryota</taxon>
        <taxon>Fungi</taxon>
        <taxon>Dikarya</taxon>
        <taxon>Basidiomycota</taxon>
        <taxon>Agaricomycotina</taxon>
        <taxon>Agaricomycetes</taxon>
        <taxon>Hymenochaetales</taxon>
        <taxon>Schizoporaceae</taxon>
        <taxon>Schizopora</taxon>
    </lineage>
</organism>
<keyword evidence="4 6" id="KW-0460">Magnesium</keyword>
<proteinExistence type="inferred from homology"/>
<dbReference type="EC" id="4.2.3.-" evidence="6"/>
<dbReference type="InterPro" id="IPR034686">
    <property type="entry name" value="Terpene_cyclase-like_2"/>
</dbReference>
<accession>A0A0H2RZ09</accession>
<evidence type="ECO:0000256" key="2">
    <source>
        <dbReference type="ARBA" id="ARBA00006333"/>
    </source>
</evidence>
<keyword evidence="3 6" id="KW-0479">Metal-binding</keyword>
<dbReference type="GO" id="GO:0046872">
    <property type="term" value="F:metal ion binding"/>
    <property type="evidence" value="ECO:0007669"/>
    <property type="project" value="UniProtKB-KW"/>
</dbReference>
<dbReference type="SUPFAM" id="SSF48576">
    <property type="entry name" value="Terpenoid synthases"/>
    <property type="match status" value="1"/>
</dbReference>
<dbReference type="GO" id="GO:0010333">
    <property type="term" value="F:terpene synthase activity"/>
    <property type="evidence" value="ECO:0007669"/>
    <property type="project" value="InterPro"/>
</dbReference>
<dbReference type="InterPro" id="IPR008949">
    <property type="entry name" value="Isoprenoid_synthase_dom_sf"/>
</dbReference>
<evidence type="ECO:0000256" key="1">
    <source>
        <dbReference type="ARBA" id="ARBA00001946"/>
    </source>
</evidence>
<dbReference type="Proteomes" id="UP000053477">
    <property type="component" value="Unassembled WGS sequence"/>
</dbReference>
<dbReference type="InParanoid" id="A0A0H2RZ09"/>
<comment type="similarity">
    <text evidence="2 6">Belongs to the terpene synthase family.</text>
</comment>
<evidence type="ECO:0000256" key="6">
    <source>
        <dbReference type="RuleBase" id="RU366034"/>
    </source>
</evidence>
<dbReference type="PANTHER" id="PTHR35201:SF4">
    <property type="entry name" value="BETA-PINACENE SYNTHASE-RELATED"/>
    <property type="match status" value="1"/>
</dbReference>
<dbReference type="PANTHER" id="PTHR35201">
    <property type="entry name" value="TERPENE SYNTHASE"/>
    <property type="match status" value="1"/>
</dbReference>
<keyword evidence="8" id="KW-1185">Reference proteome</keyword>
<evidence type="ECO:0000313" key="8">
    <source>
        <dbReference type="Proteomes" id="UP000053477"/>
    </source>
</evidence>
<evidence type="ECO:0000256" key="5">
    <source>
        <dbReference type="ARBA" id="ARBA00023239"/>
    </source>
</evidence>
<reference evidence="7 8" key="1">
    <citation type="submission" date="2015-04" db="EMBL/GenBank/DDBJ databases">
        <title>Complete genome sequence of Schizopora paradoxa KUC8140, a cosmopolitan wood degrader in East Asia.</title>
        <authorList>
            <consortium name="DOE Joint Genome Institute"/>
            <person name="Min B."/>
            <person name="Park H."/>
            <person name="Jang Y."/>
            <person name="Kim J.-J."/>
            <person name="Kim K.H."/>
            <person name="Pangilinan J."/>
            <person name="Lipzen A."/>
            <person name="Riley R."/>
            <person name="Grigoriev I.V."/>
            <person name="Spatafora J.W."/>
            <person name="Choi I.-G."/>
        </authorList>
    </citation>
    <scope>NUCLEOTIDE SEQUENCE [LARGE SCALE GENOMIC DNA]</scope>
    <source>
        <strain evidence="7 8">KUC8140</strain>
    </source>
</reference>
<dbReference type="OrthoDB" id="6486656at2759"/>
<evidence type="ECO:0000256" key="4">
    <source>
        <dbReference type="ARBA" id="ARBA00022842"/>
    </source>
</evidence>
<evidence type="ECO:0000313" key="7">
    <source>
        <dbReference type="EMBL" id="KLO17350.1"/>
    </source>
</evidence>
<dbReference type="GO" id="GO:0008299">
    <property type="term" value="P:isoprenoid biosynthetic process"/>
    <property type="evidence" value="ECO:0007669"/>
    <property type="project" value="UniProtKB-ARBA"/>
</dbReference>
<dbReference type="Pfam" id="PF19086">
    <property type="entry name" value="Terpene_syn_C_2"/>
    <property type="match status" value="1"/>
</dbReference>
<dbReference type="Gene3D" id="1.10.600.10">
    <property type="entry name" value="Farnesyl Diphosphate Synthase"/>
    <property type="match status" value="1"/>
</dbReference>
<name>A0A0H2RZ09_9AGAM</name>